<dbReference type="Pfam" id="PF05303">
    <property type="entry name" value="GSKIP_dom"/>
    <property type="match status" value="1"/>
</dbReference>
<comment type="caution">
    <text evidence="2">The sequence shown here is derived from an EMBL/GenBank/DDBJ whole genome shotgun (WGS) entry which is preliminary data.</text>
</comment>
<dbReference type="EMBL" id="JXTI01000116">
    <property type="protein sequence ID" value="KWX12472.1"/>
    <property type="molecule type" value="Genomic_DNA"/>
</dbReference>
<reference evidence="2 3" key="1">
    <citation type="journal article" date="2015" name="Mol. Biochem. Parasitol.">
        <title>Identification of polymorphic genes for use in assemblage B genotyping assays through comparative genomics of multiple assemblage B Giardia duodenalis isolates.</title>
        <authorList>
            <person name="Wielinga C."/>
            <person name="Thompson R.C."/>
            <person name="Monis P."/>
            <person name="Ryan U."/>
        </authorList>
    </citation>
    <scope>NUCLEOTIDE SEQUENCE [LARGE SCALE GENOMIC DNA]</scope>
    <source>
        <strain evidence="2 3">BAH15c1</strain>
    </source>
</reference>
<dbReference type="Proteomes" id="UP000070089">
    <property type="component" value="Unassembled WGS sequence"/>
</dbReference>
<organism evidence="2 3">
    <name type="scientific">Giardia duodenalis assemblage B</name>
    <dbReference type="NCBI Taxonomy" id="1394984"/>
    <lineage>
        <taxon>Eukaryota</taxon>
        <taxon>Metamonada</taxon>
        <taxon>Diplomonadida</taxon>
        <taxon>Hexamitidae</taxon>
        <taxon>Giardiinae</taxon>
        <taxon>Giardia</taxon>
    </lineage>
</organism>
<protein>
    <recommendedName>
        <fullName evidence="1">GSKIP domain-containing protein</fullName>
    </recommendedName>
</protein>
<dbReference type="VEuPathDB" id="GiardiaDB:QR46_3571"/>
<dbReference type="SUPFAM" id="SSF103107">
    <property type="entry name" value="Hypothetical protein c14orf129, hspc210"/>
    <property type="match status" value="1"/>
</dbReference>
<accession>A0A132NRX0</accession>
<sequence length="100" mass="11160">MLMVEEELKYISTRAAAGDFELVDILDRSSTEATFTLKLHNALLTVHLSEAGFRVMSPPERATQVGYPTIEGLLMSQSQQFTDDFFAQVCNRLESGFKAP</sequence>
<dbReference type="Gene3D" id="3.30.2280.10">
    <property type="entry name" value="Hypothetical protein (hspc210)"/>
    <property type="match status" value="1"/>
</dbReference>
<proteinExistence type="predicted"/>
<dbReference type="InterPro" id="IPR023231">
    <property type="entry name" value="GSKIP_dom_sf"/>
</dbReference>
<evidence type="ECO:0000313" key="2">
    <source>
        <dbReference type="EMBL" id="KWX12472.1"/>
    </source>
</evidence>
<dbReference type="InterPro" id="IPR007967">
    <property type="entry name" value="GSKIP_dom"/>
</dbReference>
<dbReference type="AlphaFoldDB" id="A0A132NRX0"/>
<evidence type="ECO:0000259" key="1">
    <source>
        <dbReference type="Pfam" id="PF05303"/>
    </source>
</evidence>
<evidence type="ECO:0000313" key="3">
    <source>
        <dbReference type="Proteomes" id="UP000070089"/>
    </source>
</evidence>
<dbReference type="OrthoDB" id="10251354at2759"/>
<name>A0A132NRX0_GIAIN</name>
<feature type="domain" description="GSKIP" evidence="1">
    <location>
        <begin position="33"/>
        <end position="94"/>
    </location>
</feature>
<gene>
    <name evidence="2" type="ORF">QR46_3571</name>
</gene>